<accession>A0A8J2PGN6</accession>
<dbReference type="PANTHER" id="PTHR46953">
    <property type="entry name" value="G-PROTEIN COUPLED RECEPTOR MTH-LIKE 1-RELATED"/>
    <property type="match status" value="1"/>
</dbReference>
<evidence type="ECO:0000313" key="3">
    <source>
        <dbReference type="Proteomes" id="UP000708208"/>
    </source>
</evidence>
<reference evidence="2" key="1">
    <citation type="submission" date="2021-06" db="EMBL/GenBank/DDBJ databases">
        <authorList>
            <person name="Hodson N. C."/>
            <person name="Mongue J. A."/>
            <person name="Jaron S. K."/>
        </authorList>
    </citation>
    <scope>NUCLEOTIDE SEQUENCE</scope>
</reference>
<evidence type="ECO:0000313" key="2">
    <source>
        <dbReference type="EMBL" id="CAG7821518.1"/>
    </source>
</evidence>
<keyword evidence="3" id="KW-1185">Reference proteome</keyword>
<dbReference type="AlphaFoldDB" id="A0A8J2PGN6"/>
<dbReference type="InterPro" id="IPR052808">
    <property type="entry name" value="GPCR_Mth-like"/>
</dbReference>
<feature type="region of interest" description="Disordered" evidence="1">
    <location>
        <begin position="1"/>
        <end position="21"/>
    </location>
</feature>
<dbReference type="PANTHER" id="PTHR46953:SF1">
    <property type="entry name" value="G-PROTEIN COUPLED RECEPTOR MTH-LIKE 1-RELATED"/>
    <property type="match status" value="1"/>
</dbReference>
<feature type="compositionally biased region" description="Basic and acidic residues" evidence="1">
    <location>
        <begin position="1"/>
        <end position="12"/>
    </location>
</feature>
<dbReference type="EMBL" id="CAJVCH010513503">
    <property type="protein sequence ID" value="CAG7821518.1"/>
    <property type="molecule type" value="Genomic_DNA"/>
</dbReference>
<comment type="caution">
    <text evidence="2">The sequence shown here is derived from an EMBL/GenBank/DDBJ whole genome shotgun (WGS) entry which is preliminary data.</text>
</comment>
<sequence>MEDYVERSHGNGDELDGDSFEEGSDSPLLGKCCLGHQALNNDGICVNVKSGVKVDPWYPTTFFNVSTSIEDFINISTWQVVEPFHIDCQDGLNPQVQPKFMLTTLGALIVSGSEPDVLPAEEFCVDQHIDNTGPVLVSCKHQTTTHNTFSKCCPPQTLVRMDKANLTCVLPMMQQDIEDGWGYHYFQGAPKCNAQEYTYTAYIGPNPRKNFTITDDGSLVLPSHRVPASKYCIDFFQGSSGSSVQELQLLMCLGEEVLVTRYENNSSPPALEVKLVSHLLITLCLFALSF</sequence>
<evidence type="ECO:0000256" key="1">
    <source>
        <dbReference type="SAM" id="MobiDB-lite"/>
    </source>
</evidence>
<name>A0A8J2PGN6_9HEXA</name>
<dbReference type="Proteomes" id="UP000708208">
    <property type="component" value="Unassembled WGS sequence"/>
</dbReference>
<organism evidence="2 3">
    <name type="scientific">Allacma fusca</name>
    <dbReference type="NCBI Taxonomy" id="39272"/>
    <lineage>
        <taxon>Eukaryota</taxon>
        <taxon>Metazoa</taxon>
        <taxon>Ecdysozoa</taxon>
        <taxon>Arthropoda</taxon>
        <taxon>Hexapoda</taxon>
        <taxon>Collembola</taxon>
        <taxon>Symphypleona</taxon>
        <taxon>Sminthuridae</taxon>
        <taxon>Allacma</taxon>
    </lineage>
</organism>
<proteinExistence type="predicted"/>
<protein>
    <submittedName>
        <fullName evidence="2">Uncharacterized protein</fullName>
    </submittedName>
</protein>
<gene>
    <name evidence="2" type="ORF">AFUS01_LOCUS31850</name>
</gene>